<evidence type="ECO:0000256" key="3">
    <source>
        <dbReference type="HAMAP-Rule" id="MF_00385"/>
    </source>
</evidence>
<sequence length="85" mass="9784">MVKIRLRRDGAKKKPFYHVVAADVRRARDGRFIEELGYYNPMVAADKEPIMELKEERLRYWLSVGALPTDKVAAILRKQGILPSA</sequence>
<accession>A0A7W9W5J2</accession>
<dbReference type="NCBIfam" id="TIGR00002">
    <property type="entry name" value="S16"/>
    <property type="match status" value="1"/>
</dbReference>
<dbReference type="GO" id="GO:0005737">
    <property type="term" value="C:cytoplasm"/>
    <property type="evidence" value="ECO:0007669"/>
    <property type="project" value="UniProtKB-ARBA"/>
</dbReference>
<dbReference type="Pfam" id="PF00886">
    <property type="entry name" value="Ribosomal_S16"/>
    <property type="match status" value="1"/>
</dbReference>
<reference evidence="4 5" key="1">
    <citation type="submission" date="2020-08" db="EMBL/GenBank/DDBJ databases">
        <title>Genomic Encyclopedia of Type Strains, Phase IV (KMG-IV): sequencing the most valuable type-strain genomes for metagenomic binning, comparative biology and taxonomic classification.</title>
        <authorList>
            <person name="Goeker M."/>
        </authorList>
    </citation>
    <scope>NUCLEOTIDE SEQUENCE [LARGE SCALE GENOMIC DNA]</scope>
    <source>
        <strain evidence="4 5">DSM 23562</strain>
    </source>
</reference>
<dbReference type="InterPro" id="IPR000307">
    <property type="entry name" value="Ribosomal_bS16"/>
</dbReference>
<evidence type="ECO:0000256" key="1">
    <source>
        <dbReference type="ARBA" id="ARBA00022980"/>
    </source>
</evidence>
<dbReference type="EMBL" id="JACHGW010000001">
    <property type="protein sequence ID" value="MBB6049096.1"/>
    <property type="molecule type" value="Genomic_DNA"/>
</dbReference>
<proteinExistence type="inferred from homology"/>
<keyword evidence="2 3" id="KW-0687">Ribonucleoprotein</keyword>
<evidence type="ECO:0000313" key="5">
    <source>
        <dbReference type="Proteomes" id="UP000520814"/>
    </source>
</evidence>
<dbReference type="InterPro" id="IPR023803">
    <property type="entry name" value="Ribosomal_bS16_dom_sf"/>
</dbReference>
<dbReference type="Gene3D" id="3.30.1320.10">
    <property type="match status" value="1"/>
</dbReference>
<organism evidence="4 5">
    <name type="scientific">Armatimonas rosea</name>
    <dbReference type="NCBI Taxonomy" id="685828"/>
    <lineage>
        <taxon>Bacteria</taxon>
        <taxon>Bacillati</taxon>
        <taxon>Armatimonadota</taxon>
        <taxon>Armatimonadia</taxon>
        <taxon>Armatimonadales</taxon>
        <taxon>Armatimonadaceae</taxon>
        <taxon>Armatimonas</taxon>
    </lineage>
</organism>
<keyword evidence="1 3" id="KW-0689">Ribosomal protein</keyword>
<dbReference type="SUPFAM" id="SSF54565">
    <property type="entry name" value="Ribosomal protein S16"/>
    <property type="match status" value="1"/>
</dbReference>
<comment type="similarity">
    <text evidence="3">Belongs to the bacterial ribosomal protein bS16 family.</text>
</comment>
<dbReference type="RefSeq" id="WP_184192715.1">
    <property type="nucleotide sequence ID" value="NZ_JACHGW010000001.1"/>
</dbReference>
<dbReference type="GO" id="GO:0006412">
    <property type="term" value="P:translation"/>
    <property type="evidence" value="ECO:0007669"/>
    <property type="project" value="UniProtKB-UniRule"/>
</dbReference>
<dbReference type="PANTHER" id="PTHR12919">
    <property type="entry name" value="30S RIBOSOMAL PROTEIN S16"/>
    <property type="match status" value="1"/>
</dbReference>
<dbReference type="GO" id="GO:0015935">
    <property type="term" value="C:small ribosomal subunit"/>
    <property type="evidence" value="ECO:0007669"/>
    <property type="project" value="TreeGrafter"/>
</dbReference>
<dbReference type="HAMAP" id="MF_00385">
    <property type="entry name" value="Ribosomal_bS16"/>
    <property type="match status" value="1"/>
</dbReference>
<dbReference type="AlphaFoldDB" id="A0A7W9W5J2"/>
<evidence type="ECO:0000256" key="2">
    <source>
        <dbReference type="ARBA" id="ARBA00023274"/>
    </source>
</evidence>
<keyword evidence="5" id="KW-1185">Reference proteome</keyword>
<name>A0A7W9W5J2_ARMRO</name>
<protein>
    <recommendedName>
        <fullName evidence="3">Small ribosomal subunit protein bS16</fullName>
    </recommendedName>
</protein>
<dbReference type="Proteomes" id="UP000520814">
    <property type="component" value="Unassembled WGS sequence"/>
</dbReference>
<comment type="caution">
    <text evidence="4">The sequence shown here is derived from an EMBL/GenBank/DDBJ whole genome shotgun (WGS) entry which is preliminary data.</text>
</comment>
<gene>
    <name evidence="3" type="primary">rpsP</name>
    <name evidence="4" type="ORF">HNQ39_000858</name>
</gene>
<dbReference type="GO" id="GO:0003735">
    <property type="term" value="F:structural constituent of ribosome"/>
    <property type="evidence" value="ECO:0007669"/>
    <property type="project" value="InterPro"/>
</dbReference>
<dbReference type="PANTHER" id="PTHR12919:SF20">
    <property type="entry name" value="SMALL RIBOSOMAL SUBUNIT PROTEIN BS16M"/>
    <property type="match status" value="1"/>
</dbReference>
<evidence type="ECO:0000313" key="4">
    <source>
        <dbReference type="EMBL" id="MBB6049096.1"/>
    </source>
</evidence>